<dbReference type="EMBL" id="JAJHNU010000001">
    <property type="protein sequence ID" value="MDN4120061.1"/>
    <property type="molecule type" value="Genomic_DNA"/>
</dbReference>
<proteinExistence type="predicted"/>
<comment type="caution">
    <text evidence="1">The sequence shown here is derived from an EMBL/GenBank/DDBJ whole genome shotgun (WGS) entry which is preliminary data.</text>
</comment>
<sequence>MKHSTPNVLWLGQYSTFTLLPSLDLHPSHLPRLDPQGHWQHLLALSPEPAIVHRHWSHDILHQLQLEPSISPCLPNPPLQLALLDRHTLEQLCAWLGLQLCQQRIKQFIQAQDIQRLLNGAHAQYVQQARLEHSDLAYLPAQTWDAEKVEDFYQPLGRAALLHACHDGGAGLIERLRLKLPHTEPWAGLPDPTLIRATCLAHIES</sequence>
<organism evidence="1 2">
    <name type="scientific">Alcaligenes endophyticus</name>
    <dbReference type="NCBI Taxonomy" id="1929088"/>
    <lineage>
        <taxon>Bacteria</taxon>
        <taxon>Pseudomonadati</taxon>
        <taxon>Pseudomonadota</taxon>
        <taxon>Betaproteobacteria</taxon>
        <taxon>Burkholderiales</taxon>
        <taxon>Alcaligenaceae</taxon>
        <taxon>Alcaligenes</taxon>
    </lineage>
</organism>
<evidence type="ECO:0000313" key="1">
    <source>
        <dbReference type="EMBL" id="MDN4120061.1"/>
    </source>
</evidence>
<dbReference type="Pfam" id="PF06578">
    <property type="entry name" value="YscK"/>
    <property type="match status" value="1"/>
</dbReference>
<keyword evidence="2" id="KW-1185">Reference proteome</keyword>
<accession>A0ABT8EFK2</accession>
<dbReference type="InterPro" id="IPR009510">
    <property type="entry name" value="T3SS_K"/>
</dbReference>
<name>A0ABT8EFK2_9BURK</name>
<evidence type="ECO:0000313" key="2">
    <source>
        <dbReference type="Proteomes" id="UP001168613"/>
    </source>
</evidence>
<reference evidence="1" key="1">
    <citation type="submission" date="2021-11" db="EMBL/GenBank/DDBJ databases">
        <title>Draft genome sequence of Alcaligenes endophyticus type strain CCUG 75668T.</title>
        <authorList>
            <person name="Salva-Serra F."/>
            <person name="Duran R.E."/>
            <person name="Seeger M."/>
            <person name="Moore E.R.B."/>
            <person name="Jaen-Luchoro D."/>
        </authorList>
    </citation>
    <scope>NUCLEOTIDE SEQUENCE</scope>
    <source>
        <strain evidence="1">CCUG 75668</strain>
    </source>
</reference>
<dbReference type="Proteomes" id="UP001168613">
    <property type="component" value="Unassembled WGS sequence"/>
</dbReference>
<gene>
    <name evidence="1" type="ORF">LMS43_02040</name>
</gene>
<protein>
    <submittedName>
        <fullName evidence="1">Yop proteins translocation protein K</fullName>
    </submittedName>
</protein>
<dbReference type="RefSeq" id="WP_266122603.1">
    <property type="nucleotide sequence ID" value="NZ_JAJHNU010000001.1"/>
</dbReference>